<organism evidence="2 3">
    <name type="scientific">Handelsmanbacteria sp. (strain RIFCSPLOWO2_12_FULL_64_10)</name>
    <dbReference type="NCBI Taxonomy" id="1817868"/>
    <lineage>
        <taxon>Bacteria</taxon>
        <taxon>Candidatus Handelsmaniibacteriota</taxon>
    </lineage>
</organism>
<sequence>MKIFQKILRRQDARSELLNQGFCAAMVLVTVTVAFVMANLELNLHGAPYGVHAERAPISPGGDFLLP</sequence>
<feature type="transmembrane region" description="Helical" evidence="1">
    <location>
        <begin position="21"/>
        <end position="40"/>
    </location>
</feature>
<dbReference type="Proteomes" id="UP000178606">
    <property type="component" value="Unassembled WGS sequence"/>
</dbReference>
<evidence type="ECO:0000313" key="3">
    <source>
        <dbReference type="Proteomes" id="UP000178606"/>
    </source>
</evidence>
<evidence type="ECO:0000313" key="2">
    <source>
        <dbReference type="EMBL" id="OGG45776.1"/>
    </source>
</evidence>
<name>A0A1F6C9B6_HANXR</name>
<keyword evidence="1" id="KW-1133">Transmembrane helix</keyword>
<comment type="caution">
    <text evidence="2">The sequence shown here is derived from an EMBL/GenBank/DDBJ whole genome shotgun (WGS) entry which is preliminary data.</text>
</comment>
<gene>
    <name evidence="2" type="ORF">A3F84_12305</name>
</gene>
<dbReference type="EMBL" id="MFKF01000366">
    <property type="protein sequence ID" value="OGG45776.1"/>
    <property type="molecule type" value="Genomic_DNA"/>
</dbReference>
<accession>A0A1F6C9B6</accession>
<dbReference type="AlphaFoldDB" id="A0A1F6C9B6"/>
<protein>
    <submittedName>
        <fullName evidence="2">Uncharacterized protein</fullName>
    </submittedName>
</protein>
<keyword evidence="1" id="KW-0812">Transmembrane</keyword>
<proteinExistence type="predicted"/>
<evidence type="ECO:0000256" key="1">
    <source>
        <dbReference type="SAM" id="Phobius"/>
    </source>
</evidence>
<reference evidence="2 3" key="1">
    <citation type="journal article" date="2016" name="Nat. Commun.">
        <title>Thousands of microbial genomes shed light on interconnected biogeochemical processes in an aquifer system.</title>
        <authorList>
            <person name="Anantharaman K."/>
            <person name="Brown C.T."/>
            <person name="Hug L.A."/>
            <person name="Sharon I."/>
            <person name="Castelle C.J."/>
            <person name="Probst A.J."/>
            <person name="Thomas B.C."/>
            <person name="Singh A."/>
            <person name="Wilkins M.J."/>
            <person name="Karaoz U."/>
            <person name="Brodie E.L."/>
            <person name="Williams K.H."/>
            <person name="Hubbard S.S."/>
            <person name="Banfield J.F."/>
        </authorList>
    </citation>
    <scope>NUCLEOTIDE SEQUENCE [LARGE SCALE GENOMIC DNA]</scope>
    <source>
        <strain evidence="3">RIFCSPLOWO2_12_FULL_64_10</strain>
    </source>
</reference>
<keyword evidence="1" id="KW-0472">Membrane</keyword>